<reference evidence="3" key="1">
    <citation type="submission" date="2015-04" db="EMBL/GenBank/DDBJ databases">
        <title>The genome sequence of the plant pathogenic Rhizarian Plasmodiophora brassicae reveals insights in its biotrophic life cycle and the origin of chitin synthesis.</title>
        <authorList>
            <person name="Schwelm A."/>
            <person name="Fogelqvist J."/>
            <person name="Knaust A."/>
            <person name="Julke S."/>
            <person name="Lilja T."/>
            <person name="Dhandapani V."/>
            <person name="Bonilla-Rosso G."/>
            <person name="Karlsson M."/>
            <person name="Shevchenko A."/>
            <person name="Choi S.R."/>
            <person name="Kim H.G."/>
            <person name="Park J.Y."/>
            <person name="Lim Y.P."/>
            <person name="Ludwig-Muller J."/>
            <person name="Dixelius C."/>
        </authorList>
    </citation>
    <scope>NUCLEOTIDE SEQUENCE</scope>
    <source>
        <tissue evidence="3">Potato root galls</tissue>
    </source>
</reference>
<dbReference type="Gene3D" id="1.20.1050.10">
    <property type="match status" value="1"/>
</dbReference>
<dbReference type="InterPro" id="IPR036282">
    <property type="entry name" value="Glutathione-S-Trfase_C_sf"/>
</dbReference>
<organism evidence="3">
    <name type="scientific">Spongospora subterranea</name>
    <dbReference type="NCBI Taxonomy" id="70186"/>
    <lineage>
        <taxon>Eukaryota</taxon>
        <taxon>Sar</taxon>
        <taxon>Rhizaria</taxon>
        <taxon>Endomyxa</taxon>
        <taxon>Phytomyxea</taxon>
        <taxon>Plasmodiophorida</taxon>
        <taxon>Plasmodiophoridae</taxon>
        <taxon>Spongospora</taxon>
    </lineage>
</organism>
<evidence type="ECO:0000259" key="2">
    <source>
        <dbReference type="PROSITE" id="PS50405"/>
    </source>
</evidence>
<dbReference type="InterPro" id="IPR010987">
    <property type="entry name" value="Glutathione-S-Trfase_C-like"/>
</dbReference>
<dbReference type="SFLD" id="SFLDS00019">
    <property type="entry name" value="Glutathione_Transferase_(cytos"/>
    <property type="match status" value="1"/>
</dbReference>
<feature type="domain" description="GST C-terminal" evidence="2">
    <location>
        <begin position="85"/>
        <end position="208"/>
    </location>
</feature>
<dbReference type="AlphaFoldDB" id="A0A0H5R8U0"/>
<dbReference type="InterPro" id="IPR050213">
    <property type="entry name" value="GST_superfamily"/>
</dbReference>
<dbReference type="SFLD" id="SFLDG01205">
    <property type="entry name" value="AMPS.1"/>
    <property type="match status" value="1"/>
</dbReference>
<evidence type="ECO:0000313" key="3">
    <source>
        <dbReference type="EMBL" id="CRZ10543.1"/>
    </source>
</evidence>
<accession>A0A0H5R8U0</accession>
<dbReference type="PROSITE" id="PS50405">
    <property type="entry name" value="GST_CTER"/>
    <property type="match status" value="1"/>
</dbReference>
<dbReference type="PANTHER" id="PTHR11571">
    <property type="entry name" value="GLUTATHIONE S-TRANSFERASE"/>
    <property type="match status" value="1"/>
</dbReference>
<dbReference type="CDD" id="cd03039">
    <property type="entry name" value="GST_N_Sigma_like"/>
    <property type="match status" value="1"/>
</dbReference>
<evidence type="ECO:0000259" key="1">
    <source>
        <dbReference type="PROSITE" id="PS50404"/>
    </source>
</evidence>
<proteinExistence type="predicted"/>
<name>A0A0H5R8U0_9EUKA</name>
<dbReference type="InterPro" id="IPR040079">
    <property type="entry name" value="Glutathione_S-Trfase"/>
</dbReference>
<dbReference type="PROSITE" id="PS50404">
    <property type="entry name" value="GST_NTER"/>
    <property type="match status" value="1"/>
</dbReference>
<dbReference type="GO" id="GO:0006749">
    <property type="term" value="P:glutathione metabolic process"/>
    <property type="evidence" value="ECO:0007669"/>
    <property type="project" value="TreeGrafter"/>
</dbReference>
<evidence type="ECO:0008006" key="4">
    <source>
        <dbReference type="Google" id="ProtNLM"/>
    </source>
</evidence>
<dbReference type="EMBL" id="HACM01010101">
    <property type="protein sequence ID" value="CRZ10543.1"/>
    <property type="molecule type" value="Transcribed_RNA"/>
</dbReference>
<feature type="domain" description="GST N-terminal" evidence="1">
    <location>
        <begin position="6"/>
        <end position="83"/>
    </location>
</feature>
<dbReference type="Gene3D" id="3.40.30.10">
    <property type="entry name" value="Glutaredoxin"/>
    <property type="match status" value="1"/>
</dbReference>
<dbReference type="CDD" id="cd03192">
    <property type="entry name" value="GST_C_Sigma_like"/>
    <property type="match status" value="1"/>
</dbReference>
<dbReference type="SFLD" id="SFLDG00363">
    <property type="entry name" value="AMPS_(cytGST):_Alpha-__Mu-__Pi"/>
    <property type="match status" value="1"/>
</dbReference>
<dbReference type="InterPro" id="IPR004046">
    <property type="entry name" value="GST_C"/>
</dbReference>
<dbReference type="Pfam" id="PF14497">
    <property type="entry name" value="GST_C_3"/>
    <property type="match status" value="1"/>
</dbReference>
<dbReference type="InterPro" id="IPR036249">
    <property type="entry name" value="Thioredoxin-like_sf"/>
</dbReference>
<dbReference type="FunFam" id="1.20.1050.10:FF:000030">
    <property type="entry name" value="Glutathione S-transferase S1"/>
    <property type="match status" value="1"/>
</dbReference>
<dbReference type="InterPro" id="IPR004045">
    <property type="entry name" value="Glutathione_S-Trfase_N"/>
</dbReference>
<dbReference type="SUPFAM" id="SSF52833">
    <property type="entry name" value="Thioredoxin-like"/>
    <property type="match status" value="1"/>
</dbReference>
<dbReference type="GO" id="GO:0004364">
    <property type="term" value="F:glutathione transferase activity"/>
    <property type="evidence" value="ECO:0007669"/>
    <property type="project" value="TreeGrafter"/>
</dbReference>
<dbReference type="PANTHER" id="PTHR11571:SF252">
    <property type="entry name" value="GLUTATHIONE S-TRANSFERASE"/>
    <property type="match status" value="1"/>
</dbReference>
<dbReference type="SUPFAM" id="SSF47616">
    <property type="entry name" value="GST C-terminal domain-like"/>
    <property type="match status" value="1"/>
</dbReference>
<sequence>MASCSPDIKLTYFDMTGIAETIRLAFYIADVSFVDERIAFADWPKLKPSTPFGGLPIMVMDGKTYAQSRPLLRYAGKRTGIHPDDPLAALEIEMIVDGLYDIFVAMGTVRQDKDPQSKVQRQMEFKEKIFPHMMSSIDDLVGKTNPNYCIGESLTIADLMLYNVLDFFQKGVVDFMPKDCTKPYANSSKIHDHVVKHGKVAQWRQKHS</sequence>
<protein>
    <recommendedName>
        <fullName evidence="4">Glutathione transferase</fullName>
    </recommendedName>
</protein>